<keyword evidence="3 5" id="KW-0717">Septation</keyword>
<dbReference type="InterPro" id="IPR009777">
    <property type="entry name" value="ZapD"/>
</dbReference>
<dbReference type="HAMAP" id="MF_01092">
    <property type="entry name" value="ZapD"/>
    <property type="match status" value="1"/>
</dbReference>
<evidence type="ECO:0000256" key="3">
    <source>
        <dbReference type="ARBA" id="ARBA00023210"/>
    </source>
</evidence>
<dbReference type="Proteomes" id="UP000054363">
    <property type="component" value="Unassembled WGS sequence"/>
</dbReference>
<dbReference type="SUPFAM" id="SSF160950">
    <property type="entry name" value="YacF-like"/>
    <property type="match status" value="1"/>
</dbReference>
<accession>A0A094IU85</accession>
<dbReference type="Gene3D" id="2.60.440.10">
    <property type="entry name" value="YacF-like domains"/>
    <property type="match status" value="1"/>
</dbReference>
<reference evidence="6 7" key="1">
    <citation type="submission" date="2014-06" db="EMBL/GenBank/DDBJ databases">
        <title>The draft genome sequence of Idiomarina salinarum ISL-52.</title>
        <authorList>
            <person name="Du J."/>
            <person name="Shao Z."/>
        </authorList>
    </citation>
    <scope>NUCLEOTIDE SEQUENCE [LARGE SCALE GENOMIC DNA]</scope>
    <source>
        <strain evidence="6 7">ISL-52</strain>
    </source>
</reference>
<keyword evidence="7" id="KW-1185">Reference proteome</keyword>
<dbReference type="GO" id="GO:0043093">
    <property type="term" value="P:FtsZ-dependent cytokinesis"/>
    <property type="evidence" value="ECO:0007669"/>
    <property type="project" value="UniProtKB-UniRule"/>
</dbReference>
<protein>
    <recommendedName>
        <fullName evidence="5">Cell division protein ZapD</fullName>
    </recommendedName>
    <alternativeName>
        <fullName evidence="5">Z ring-associated protein D</fullName>
    </alternativeName>
</protein>
<dbReference type="EMBL" id="JPER01000001">
    <property type="protein sequence ID" value="KFZ31245.1"/>
    <property type="molecule type" value="Genomic_DNA"/>
</dbReference>
<dbReference type="AlphaFoldDB" id="A0A094IU85"/>
<evidence type="ECO:0000256" key="2">
    <source>
        <dbReference type="ARBA" id="ARBA00022618"/>
    </source>
</evidence>
<dbReference type="GO" id="GO:0032153">
    <property type="term" value="C:cell division site"/>
    <property type="evidence" value="ECO:0007669"/>
    <property type="project" value="TreeGrafter"/>
</dbReference>
<dbReference type="Pfam" id="PF07072">
    <property type="entry name" value="ZapD"/>
    <property type="match status" value="1"/>
</dbReference>
<keyword evidence="1 5" id="KW-0963">Cytoplasm</keyword>
<comment type="function">
    <text evidence="5">Cell division factor that enhances FtsZ-ring assembly. Directly interacts with FtsZ and promotes bundling of FtsZ protofilaments, with a reduction in FtsZ GTPase activity.</text>
</comment>
<evidence type="ECO:0000256" key="1">
    <source>
        <dbReference type="ARBA" id="ARBA00022490"/>
    </source>
</evidence>
<dbReference type="GO" id="GO:0000917">
    <property type="term" value="P:division septum assembly"/>
    <property type="evidence" value="ECO:0007669"/>
    <property type="project" value="UniProtKB-KW"/>
</dbReference>
<dbReference type="STRING" id="435908.IDSA_00465"/>
<proteinExistence type="inferred from homology"/>
<evidence type="ECO:0000256" key="5">
    <source>
        <dbReference type="HAMAP-Rule" id="MF_01092"/>
    </source>
</evidence>
<keyword evidence="4 5" id="KW-0131">Cell cycle</keyword>
<keyword evidence="2 5" id="KW-0132">Cell division</keyword>
<dbReference type="GO" id="GO:0005737">
    <property type="term" value="C:cytoplasm"/>
    <property type="evidence" value="ECO:0007669"/>
    <property type="project" value="UniProtKB-SubCell"/>
</dbReference>
<organism evidence="6 7">
    <name type="scientific">Pseudidiomarina salinarum</name>
    <dbReference type="NCBI Taxonomy" id="435908"/>
    <lineage>
        <taxon>Bacteria</taxon>
        <taxon>Pseudomonadati</taxon>
        <taxon>Pseudomonadota</taxon>
        <taxon>Gammaproteobacteria</taxon>
        <taxon>Alteromonadales</taxon>
        <taxon>Idiomarinaceae</taxon>
        <taxon>Pseudidiomarina</taxon>
    </lineage>
</organism>
<dbReference type="NCBIfam" id="NF003655">
    <property type="entry name" value="PRK05287.1-3"/>
    <property type="match status" value="1"/>
</dbReference>
<evidence type="ECO:0000256" key="4">
    <source>
        <dbReference type="ARBA" id="ARBA00023306"/>
    </source>
</evidence>
<dbReference type="InterPro" id="IPR027462">
    <property type="entry name" value="ZapD_C"/>
</dbReference>
<dbReference type="Gene3D" id="1.10.3900.10">
    <property type="entry name" value="YacF-like"/>
    <property type="match status" value="1"/>
</dbReference>
<evidence type="ECO:0000313" key="7">
    <source>
        <dbReference type="Proteomes" id="UP000054363"/>
    </source>
</evidence>
<dbReference type="InterPro" id="IPR036268">
    <property type="entry name" value="ZapD_sf"/>
</dbReference>
<comment type="subcellular location">
    <subcellularLocation>
        <location evidence="5">Cytoplasm</location>
    </subcellularLocation>
    <text evidence="5">Localizes to mid-cell in an FtsZ-dependent manner.</text>
</comment>
<sequence>MTGQITSTITYEYPLHERVRTYLRLEHLLASLQPEVAVDSCNYTRYFSALFSILDLCERSDVRTDVQKDLDKRRAQLQIWSQHPDVNQQQLALTSERVIHALQAIQPISRVGSALKQDRLLGPIRQRFAMPGGTCNFDLPQLHFWLHQAQEIRDADCQRWWQELSVLLSGLTLELELLRGQSRFRTVTAEAGMLQESTEPLSLLRLQVNKDIPAYPVMSGHKQRFSIRFLRYEPVAGRASYEQNIEVALALCP</sequence>
<comment type="caution">
    <text evidence="6">The sequence shown here is derived from an EMBL/GenBank/DDBJ whole genome shotgun (WGS) entry which is preliminary data.</text>
</comment>
<comment type="subunit">
    <text evidence="5">Interacts with FtsZ.</text>
</comment>
<dbReference type="eggNOG" id="COG4582">
    <property type="taxonomic scope" value="Bacteria"/>
</dbReference>
<name>A0A094IU85_9GAMM</name>
<dbReference type="PANTHER" id="PTHR39455:SF1">
    <property type="entry name" value="CELL DIVISION PROTEIN ZAPD"/>
    <property type="match status" value="1"/>
</dbReference>
<dbReference type="PANTHER" id="PTHR39455">
    <property type="entry name" value="CELL DIVISION PROTEIN ZAPD"/>
    <property type="match status" value="1"/>
</dbReference>
<comment type="similarity">
    <text evidence="5">Belongs to the ZapD family.</text>
</comment>
<gene>
    <name evidence="5" type="primary">zapD</name>
    <name evidence="6" type="ORF">IDSA_00465</name>
</gene>
<evidence type="ECO:0000313" key="6">
    <source>
        <dbReference type="EMBL" id="KFZ31245.1"/>
    </source>
</evidence>